<reference evidence="1" key="1">
    <citation type="submission" date="2020-05" db="EMBL/GenBank/DDBJ databases">
        <title>Large-scale comparative analyses of tick genomes elucidate their genetic diversity and vector capacities.</title>
        <authorList>
            <person name="Jia N."/>
            <person name="Wang J."/>
            <person name="Shi W."/>
            <person name="Du L."/>
            <person name="Sun Y."/>
            <person name="Zhan W."/>
            <person name="Jiang J."/>
            <person name="Wang Q."/>
            <person name="Zhang B."/>
            <person name="Ji P."/>
            <person name="Sakyi L.B."/>
            <person name="Cui X."/>
            <person name="Yuan T."/>
            <person name="Jiang B."/>
            <person name="Yang W."/>
            <person name="Lam T.T.-Y."/>
            <person name="Chang Q."/>
            <person name="Ding S."/>
            <person name="Wang X."/>
            <person name="Zhu J."/>
            <person name="Ruan X."/>
            <person name="Zhao L."/>
            <person name="Wei J."/>
            <person name="Que T."/>
            <person name="Du C."/>
            <person name="Cheng J."/>
            <person name="Dai P."/>
            <person name="Han X."/>
            <person name="Huang E."/>
            <person name="Gao Y."/>
            <person name="Liu J."/>
            <person name="Shao H."/>
            <person name="Ye R."/>
            <person name="Li L."/>
            <person name="Wei W."/>
            <person name="Wang X."/>
            <person name="Wang C."/>
            <person name="Yang T."/>
            <person name="Huo Q."/>
            <person name="Li W."/>
            <person name="Guo W."/>
            <person name="Chen H."/>
            <person name="Zhou L."/>
            <person name="Ni X."/>
            <person name="Tian J."/>
            <person name="Zhou Y."/>
            <person name="Sheng Y."/>
            <person name="Liu T."/>
            <person name="Pan Y."/>
            <person name="Xia L."/>
            <person name="Li J."/>
            <person name="Zhao F."/>
            <person name="Cao W."/>
        </authorList>
    </citation>
    <scope>NUCLEOTIDE SEQUENCE</scope>
    <source>
        <strain evidence="1">Hyas-2018</strain>
    </source>
</reference>
<gene>
    <name evidence="1" type="ORF">HPB50_003169</name>
</gene>
<sequence length="117" mass="12926">MAAPRKAVCSQSYSGCNFFRQRLVLSTLSSKPVEIKNIRHKEEEPGLKKFEVDLLKLLEKVTNGTAVEISETGTCVRYRPGLLYGAKLSMTAQQSGHPAETYNLEHGLAVLRSSSVE</sequence>
<organism evidence="1 2">
    <name type="scientific">Hyalomma asiaticum</name>
    <name type="common">Tick</name>
    <dbReference type="NCBI Taxonomy" id="266040"/>
    <lineage>
        <taxon>Eukaryota</taxon>
        <taxon>Metazoa</taxon>
        <taxon>Ecdysozoa</taxon>
        <taxon>Arthropoda</taxon>
        <taxon>Chelicerata</taxon>
        <taxon>Arachnida</taxon>
        <taxon>Acari</taxon>
        <taxon>Parasitiformes</taxon>
        <taxon>Ixodida</taxon>
        <taxon>Ixodoidea</taxon>
        <taxon>Ixodidae</taxon>
        <taxon>Hyalomminae</taxon>
        <taxon>Hyalomma</taxon>
    </lineage>
</organism>
<keyword evidence="2" id="KW-1185">Reference proteome</keyword>
<dbReference type="EMBL" id="CM023490">
    <property type="protein sequence ID" value="KAH6942290.1"/>
    <property type="molecule type" value="Genomic_DNA"/>
</dbReference>
<comment type="caution">
    <text evidence="1">The sequence shown here is derived from an EMBL/GenBank/DDBJ whole genome shotgun (WGS) entry which is preliminary data.</text>
</comment>
<evidence type="ECO:0000313" key="2">
    <source>
        <dbReference type="Proteomes" id="UP000821845"/>
    </source>
</evidence>
<dbReference type="Proteomes" id="UP000821845">
    <property type="component" value="Chromosome 10"/>
</dbReference>
<name>A0ACB7T5M2_HYAAI</name>
<proteinExistence type="predicted"/>
<protein>
    <submittedName>
        <fullName evidence="1">Uncharacterized protein</fullName>
    </submittedName>
</protein>
<evidence type="ECO:0000313" key="1">
    <source>
        <dbReference type="EMBL" id="KAH6942290.1"/>
    </source>
</evidence>
<accession>A0ACB7T5M2</accession>